<keyword evidence="1" id="KW-0645">Protease</keyword>
<keyword evidence="1" id="KW-0378">Hydrolase</keyword>
<dbReference type="PANTHER" id="PTHR30302">
    <property type="entry name" value="HYDROGENASE 1 MATURATION PROTEASE"/>
    <property type="match status" value="1"/>
</dbReference>
<gene>
    <name evidence="1" type="ORF">HC246_10300</name>
</gene>
<protein>
    <submittedName>
        <fullName evidence="1">Hydrogenase maturation protease</fullName>
    </submittedName>
</protein>
<dbReference type="Gene3D" id="3.40.50.1450">
    <property type="entry name" value="HybD-like"/>
    <property type="match status" value="1"/>
</dbReference>
<dbReference type="SUPFAM" id="SSF53163">
    <property type="entry name" value="HybD-like"/>
    <property type="match status" value="1"/>
</dbReference>
<name>A0ABX1LSC4_9CYAN</name>
<dbReference type="InterPro" id="IPR000671">
    <property type="entry name" value="Peptidase_A31"/>
</dbReference>
<dbReference type="PANTHER" id="PTHR30302:SF5">
    <property type="entry name" value="SLR1876 PROTEIN"/>
    <property type="match status" value="1"/>
</dbReference>
<accession>A0ABX1LSC4</accession>
<dbReference type="InterPro" id="IPR023430">
    <property type="entry name" value="Pept_HybD-like_dom_sf"/>
</dbReference>
<organism evidence="1 2">
    <name type="scientific">Pseudanabaena yagii GIHE-NHR1</name>
    <dbReference type="NCBI Taxonomy" id="2722753"/>
    <lineage>
        <taxon>Bacteria</taxon>
        <taxon>Bacillati</taxon>
        <taxon>Cyanobacteriota</taxon>
        <taxon>Cyanophyceae</taxon>
        <taxon>Pseudanabaenales</taxon>
        <taxon>Pseudanabaenaceae</taxon>
        <taxon>Pseudanabaena</taxon>
        <taxon>Pseudanabaena yagii</taxon>
    </lineage>
</organism>
<comment type="caution">
    <text evidence="1">The sequence shown here is derived from an EMBL/GenBank/DDBJ whole genome shotgun (WGS) entry which is preliminary data.</text>
</comment>
<dbReference type="CDD" id="cd06066">
    <property type="entry name" value="H2MP_NAD-link-bidir"/>
    <property type="match status" value="1"/>
</dbReference>
<sequence length="171" mass="18481">MATSNFGSILVIGYGNSLRSDDGAGCRVSDIVASWDLPYVRSLTVHQLTPELAEPIAQSELAIFIDAWVGGNGQSSKRKKSMPVLQVQKIAVSKQLNPAPLAELGHLSDPRSLLLLAQQVYGEVPVAYSLLLPAVNWEFGEQVSAVTRKSIEQAVDFLQNLCTKLVSSNQC</sequence>
<proteinExistence type="predicted"/>
<keyword evidence="2" id="KW-1185">Reference proteome</keyword>
<dbReference type="Proteomes" id="UP000738376">
    <property type="component" value="Unassembled WGS sequence"/>
</dbReference>
<dbReference type="RefSeq" id="WP_169363314.1">
    <property type="nucleotide sequence ID" value="NZ_JAAVJL010000001.1"/>
</dbReference>
<dbReference type="GO" id="GO:0008233">
    <property type="term" value="F:peptidase activity"/>
    <property type="evidence" value="ECO:0007669"/>
    <property type="project" value="UniProtKB-KW"/>
</dbReference>
<evidence type="ECO:0000313" key="2">
    <source>
        <dbReference type="Proteomes" id="UP000738376"/>
    </source>
</evidence>
<reference evidence="1 2" key="1">
    <citation type="submission" date="2020-03" db="EMBL/GenBank/DDBJ databases">
        <title>Draft Genome Sequence of 2-Methylisoborneol Producing Pseudanabaena yagii Strain GIHE-NHR1 Isolated from North Han River in South Korea.</title>
        <authorList>
            <person name="Jeong J."/>
        </authorList>
    </citation>
    <scope>NUCLEOTIDE SEQUENCE [LARGE SCALE GENOMIC DNA]</scope>
    <source>
        <strain evidence="1 2">GIHE-NHR1</strain>
    </source>
</reference>
<dbReference type="GO" id="GO:0006508">
    <property type="term" value="P:proteolysis"/>
    <property type="evidence" value="ECO:0007669"/>
    <property type="project" value="UniProtKB-KW"/>
</dbReference>
<evidence type="ECO:0000313" key="1">
    <source>
        <dbReference type="EMBL" id="NMF58401.1"/>
    </source>
</evidence>
<dbReference type="EMBL" id="JAAVJL010000001">
    <property type="protein sequence ID" value="NMF58401.1"/>
    <property type="molecule type" value="Genomic_DNA"/>
</dbReference>